<evidence type="ECO:0000256" key="1">
    <source>
        <dbReference type="ARBA" id="ARBA00004496"/>
    </source>
</evidence>
<dbReference type="Gene3D" id="2.130.10.10">
    <property type="entry name" value="YVTN repeat-like/Quinoprotein amine dehydrogenase"/>
    <property type="match status" value="1"/>
</dbReference>
<protein>
    <submittedName>
        <fullName evidence="3">WD_REPEATS_REGION domain-containing protein</fullName>
    </submittedName>
</protein>
<keyword evidence="2" id="KW-0963">Cytoplasm</keyword>
<dbReference type="SUPFAM" id="SSF50978">
    <property type="entry name" value="WD40 repeat-like"/>
    <property type="match status" value="1"/>
</dbReference>
<name>A0A183EN90_9BILA</name>
<dbReference type="GO" id="GO:0000398">
    <property type="term" value="P:mRNA splicing, via spliceosome"/>
    <property type="evidence" value="ECO:0007669"/>
    <property type="project" value="TreeGrafter"/>
</dbReference>
<dbReference type="InterPro" id="IPR051980">
    <property type="entry name" value="WD_repeat_MORG1"/>
</dbReference>
<dbReference type="InterPro" id="IPR036322">
    <property type="entry name" value="WD40_repeat_dom_sf"/>
</dbReference>
<dbReference type="PANTHER" id="PTHR22842:SF3">
    <property type="entry name" value="WD REPEAT DOMAIN-CONTAINING PROTEIN 83"/>
    <property type="match status" value="1"/>
</dbReference>
<sequence>LCFFRREKVYSAGNDSLLCVHDVVTRDPILRFKAEEPIYNVATNVRALASLSLREKVYSAGNDSLLCVHDVVTRDPILRFKAEEPIYNVATNPRDDAVIMSASEDRKVRLHDLRSNEDMIAVEGSEDHLSHP</sequence>
<evidence type="ECO:0000313" key="3">
    <source>
        <dbReference type="WBParaSite" id="GPUH_0002245801-mRNA-1"/>
    </source>
</evidence>
<dbReference type="WBParaSite" id="GPUH_0002245801-mRNA-1">
    <property type="protein sequence ID" value="GPUH_0002245801-mRNA-1"/>
    <property type="gene ID" value="GPUH_0002245801"/>
</dbReference>
<dbReference type="GO" id="GO:0005737">
    <property type="term" value="C:cytoplasm"/>
    <property type="evidence" value="ECO:0007669"/>
    <property type="project" value="UniProtKB-SubCell"/>
</dbReference>
<evidence type="ECO:0000256" key="2">
    <source>
        <dbReference type="ARBA" id="ARBA00022490"/>
    </source>
</evidence>
<accession>A0A183EN90</accession>
<organism evidence="3">
    <name type="scientific">Gongylonema pulchrum</name>
    <dbReference type="NCBI Taxonomy" id="637853"/>
    <lineage>
        <taxon>Eukaryota</taxon>
        <taxon>Metazoa</taxon>
        <taxon>Ecdysozoa</taxon>
        <taxon>Nematoda</taxon>
        <taxon>Chromadorea</taxon>
        <taxon>Rhabditida</taxon>
        <taxon>Spirurina</taxon>
        <taxon>Spiruromorpha</taxon>
        <taxon>Spiruroidea</taxon>
        <taxon>Gongylonematidae</taxon>
        <taxon>Gongylonema</taxon>
    </lineage>
</organism>
<dbReference type="PANTHER" id="PTHR22842">
    <property type="entry name" value="WD40 REPEAT PROTEIN"/>
    <property type="match status" value="1"/>
</dbReference>
<reference evidence="3" key="1">
    <citation type="submission" date="2016-06" db="UniProtKB">
        <authorList>
            <consortium name="WormBaseParasite"/>
        </authorList>
    </citation>
    <scope>IDENTIFICATION</scope>
</reference>
<dbReference type="GO" id="GO:0071013">
    <property type="term" value="C:catalytic step 2 spliceosome"/>
    <property type="evidence" value="ECO:0007669"/>
    <property type="project" value="TreeGrafter"/>
</dbReference>
<dbReference type="InterPro" id="IPR015943">
    <property type="entry name" value="WD40/YVTN_repeat-like_dom_sf"/>
</dbReference>
<dbReference type="AlphaFoldDB" id="A0A183EN90"/>
<proteinExistence type="predicted"/>
<comment type="subcellular location">
    <subcellularLocation>
        <location evidence="1">Cytoplasm</location>
    </subcellularLocation>
</comment>